<organism evidence="1 2">
    <name type="scientific">Spiroplasma kunkelii CR2-3x</name>
    <dbReference type="NCBI Taxonomy" id="273035"/>
    <lineage>
        <taxon>Bacteria</taxon>
        <taxon>Bacillati</taxon>
        <taxon>Mycoplasmatota</taxon>
        <taxon>Mollicutes</taxon>
        <taxon>Entomoplasmatales</taxon>
        <taxon>Spiroplasmataceae</taxon>
        <taxon>Spiroplasma</taxon>
    </lineage>
</organism>
<dbReference type="PATRIC" id="fig|273035.7.peg.411"/>
<sequence length="341" mass="39805">MQDFTKINNKKRITSYEHLNKKYDLNFSDYNFGFDWEVFKDFVGDSYARYFTSPSFFKFVSAGRGTNKTWNHIAEKLFYACNFSDASSNILRRYDNTHEDTTFGDTINVCNYLYDKYGVDLGPDNENGIIWPKNVKEGGEIVFPSGVRIAFAGYANGNKIMGKVGKGSGIITAWTDEMIHAEEKEILTDKELDKRYNNLRISMFRSKSLKVSYEKYTDENNNEQYNLDNPIPIKELSWIFKEWDNITKQYIDIKSNYFFFPFIIKTGLVNITDKGFQPNNGVPQNFTQMSQIFTGKEGIIAQWKNAIKIRSRAIPDIWNYDFFKKKIKIDLLILLMNLKIV</sequence>
<dbReference type="STRING" id="273035.SKUN_00347"/>
<evidence type="ECO:0000313" key="1">
    <source>
        <dbReference type="EMBL" id="ALA97263.1"/>
    </source>
</evidence>
<evidence type="ECO:0000313" key="2">
    <source>
        <dbReference type="Proteomes" id="UP000062963"/>
    </source>
</evidence>
<accession>A0A0K2JFR5</accession>
<dbReference type="AlphaFoldDB" id="A0A0K2JFR5"/>
<keyword evidence="2" id="KW-1185">Reference proteome</keyword>
<dbReference type="RefSeq" id="WP_053390586.1">
    <property type="nucleotide sequence ID" value="NZ_CP010899.1"/>
</dbReference>
<dbReference type="KEGG" id="skn:SKUN_00347"/>
<name>A0A0K2JFR5_SPIKU</name>
<proteinExistence type="predicted"/>
<dbReference type="OrthoDB" id="390942at2"/>
<gene>
    <name evidence="1" type="ORF">SKUN_00347</name>
</gene>
<dbReference type="EMBL" id="CP010899">
    <property type="protein sequence ID" value="ALA97263.1"/>
    <property type="molecule type" value="Genomic_DNA"/>
</dbReference>
<protein>
    <submittedName>
        <fullName evidence="1">Uncharacterized protein</fullName>
    </submittedName>
</protein>
<reference evidence="1 2" key="1">
    <citation type="journal article" date="2015" name="Genome Announc.">
        <title>Complete Genome Sequence of Spiroplasma kunkelii Strain CR2-3x, Causal Agent of Corn Stunt Disease in Zea mays L.</title>
        <authorList>
            <person name="Davis R.E."/>
            <person name="Shao J."/>
            <person name="Dally E.L."/>
            <person name="Zhao Y."/>
            <person name="Gasparich G.E."/>
            <person name="Gaynor B.J."/>
            <person name="Athey J.C."/>
            <person name="Harrison N.A."/>
            <person name="Donofrio N."/>
        </authorList>
    </citation>
    <scope>NUCLEOTIDE SEQUENCE [LARGE SCALE GENOMIC DNA]</scope>
    <source>
        <strain evidence="1 2">CR2-3x</strain>
    </source>
</reference>
<dbReference type="Proteomes" id="UP000062963">
    <property type="component" value="Chromosome"/>
</dbReference>